<dbReference type="Proteomes" id="UP000198908">
    <property type="component" value="Unassembled WGS sequence"/>
</dbReference>
<dbReference type="InterPro" id="IPR027444">
    <property type="entry name" value="H-NS_C_dom"/>
</dbReference>
<accession>A0A1G6GVF2</accession>
<keyword evidence="1" id="KW-0175">Coiled coil</keyword>
<dbReference type="EMBL" id="FMYQ01000001">
    <property type="protein sequence ID" value="SDB85948.1"/>
    <property type="molecule type" value="Genomic_DNA"/>
</dbReference>
<evidence type="ECO:0000313" key="5">
    <source>
        <dbReference type="Proteomes" id="UP000198908"/>
    </source>
</evidence>
<reference evidence="5" key="1">
    <citation type="submission" date="2016-09" db="EMBL/GenBank/DDBJ databases">
        <authorList>
            <person name="Varghese N."/>
            <person name="Submissions S."/>
        </authorList>
    </citation>
    <scope>NUCLEOTIDE SEQUENCE [LARGE SCALE GENOMIC DNA]</scope>
    <source>
        <strain evidence="5">TNe-862</strain>
    </source>
</reference>
<dbReference type="Pfam" id="PF00816">
    <property type="entry name" value="Histone_HNS"/>
    <property type="match status" value="1"/>
</dbReference>
<evidence type="ECO:0000256" key="1">
    <source>
        <dbReference type="SAM" id="Coils"/>
    </source>
</evidence>
<proteinExistence type="predicted"/>
<dbReference type="GO" id="GO:0003677">
    <property type="term" value="F:DNA binding"/>
    <property type="evidence" value="ECO:0007669"/>
    <property type="project" value="UniProtKB-KW"/>
</dbReference>
<dbReference type="OrthoDB" id="5297879at2"/>
<dbReference type="RefSeq" id="WP_091993630.1">
    <property type="nucleotide sequence ID" value="NZ_FMYQ01000001.1"/>
</dbReference>
<dbReference type="SMART" id="SM00528">
    <property type="entry name" value="HNS"/>
    <property type="match status" value="1"/>
</dbReference>
<dbReference type="Gene3D" id="3.30.160.510">
    <property type="entry name" value="Histone-like nucleoid-structuring protein H-NS"/>
    <property type="match status" value="1"/>
</dbReference>
<keyword evidence="5" id="KW-1185">Reference proteome</keyword>
<evidence type="ECO:0000256" key="2">
    <source>
        <dbReference type="SAM" id="MobiDB-lite"/>
    </source>
</evidence>
<dbReference type="AlphaFoldDB" id="A0A1G6GVF2"/>
<gene>
    <name evidence="4" type="ORF">SAMN05421548_101378</name>
</gene>
<feature type="compositionally biased region" description="Polar residues" evidence="2">
    <location>
        <begin position="127"/>
        <end position="137"/>
    </location>
</feature>
<protein>
    <submittedName>
        <fullName evidence="4">DNA-binding protein H-NS</fullName>
    </submittedName>
</protein>
<sequence length="198" mass="21418">MLNEINSMLNEFTQKRAALKAELTELEQKEAASKANLHAEAVAQAQALLDAFDIAPDEVTFKAKRTLKPKYRDPETGKTWHGFGKRPACFKGIKNLDAYLIDGPKTSATTTKKNGPNKTNGEKRSTDQPVASATASNPVAEANAVESNDIASMRASAHAVSHPHDQAPSPDSASEDGGEYRLATFYEHSPAFGSNRYV</sequence>
<organism evidence="4 5">
    <name type="scientific">Paraburkholderia lycopersici</name>
    <dbReference type="NCBI Taxonomy" id="416944"/>
    <lineage>
        <taxon>Bacteria</taxon>
        <taxon>Pseudomonadati</taxon>
        <taxon>Pseudomonadota</taxon>
        <taxon>Betaproteobacteria</taxon>
        <taxon>Burkholderiales</taxon>
        <taxon>Burkholderiaceae</taxon>
        <taxon>Paraburkholderia</taxon>
    </lineage>
</organism>
<name>A0A1G6GVF2_9BURK</name>
<feature type="compositionally biased region" description="Low complexity" evidence="2">
    <location>
        <begin position="109"/>
        <end position="119"/>
    </location>
</feature>
<feature type="coiled-coil region" evidence="1">
    <location>
        <begin position="2"/>
        <end position="36"/>
    </location>
</feature>
<dbReference type="SUPFAM" id="SSF81273">
    <property type="entry name" value="H-NS histone-like proteins"/>
    <property type="match status" value="1"/>
</dbReference>
<dbReference type="STRING" id="416944.SAMN05421548_101378"/>
<evidence type="ECO:0000313" key="4">
    <source>
        <dbReference type="EMBL" id="SDB85948.1"/>
    </source>
</evidence>
<feature type="region of interest" description="Disordered" evidence="2">
    <location>
        <begin position="104"/>
        <end position="180"/>
    </location>
</feature>
<evidence type="ECO:0000259" key="3">
    <source>
        <dbReference type="SMART" id="SM00528"/>
    </source>
</evidence>
<feature type="domain" description="DNA-binding protein H-NS-like C-terminal" evidence="3">
    <location>
        <begin position="61"/>
        <end position="101"/>
    </location>
</feature>
<keyword evidence="4" id="KW-0238">DNA-binding</keyword>